<evidence type="ECO:0000256" key="8">
    <source>
        <dbReference type="ARBA" id="ARBA00022833"/>
    </source>
</evidence>
<dbReference type="GO" id="GO:0036503">
    <property type="term" value="P:ERAD pathway"/>
    <property type="evidence" value="ECO:0007669"/>
    <property type="project" value="TreeGrafter"/>
</dbReference>
<comment type="subcellular location">
    <subcellularLocation>
        <location evidence="9">Cytoplasm</location>
    </subcellularLocation>
</comment>
<keyword evidence="6 9" id="KW-0378">Hydrolase</keyword>
<evidence type="ECO:0000313" key="12">
    <source>
        <dbReference type="Proteomes" id="UP000093000"/>
    </source>
</evidence>
<protein>
    <recommendedName>
        <fullName evidence="9">Ubiquitin thioesterase OTU</fullName>
        <ecNumber evidence="9">3.4.19.12</ecNumber>
    </recommendedName>
</protein>
<keyword evidence="12" id="KW-1185">Reference proteome</keyword>
<dbReference type="GO" id="GO:0004843">
    <property type="term" value="F:cysteine-type deubiquitinase activity"/>
    <property type="evidence" value="ECO:0007669"/>
    <property type="project" value="UniProtKB-UniRule"/>
</dbReference>
<reference evidence="11 12" key="1">
    <citation type="submission" date="2016-03" db="EMBL/GenBank/DDBJ databases">
        <title>Choanephora cucurbitarum.</title>
        <authorList>
            <person name="Min B."/>
            <person name="Park H."/>
            <person name="Park J.-H."/>
            <person name="Shin H.-D."/>
            <person name="Choi I.-G."/>
        </authorList>
    </citation>
    <scope>NUCLEOTIDE SEQUENCE [LARGE SCALE GENOMIC DNA]</scope>
    <source>
        <strain evidence="11 12">KUS-F28377</strain>
    </source>
</reference>
<dbReference type="GO" id="GO:0005829">
    <property type="term" value="C:cytosol"/>
    <property type="evidence" value="ECO:0007669"/>
    <property type="project" value="TreeGrafter"/>
</dbReference>
<dbReference type="EMBL" id="LUGH01000013">
    <property type="protein sequence ID" value="OBZ91386.1"/>
    <property type="molecule type" value="Genomic_DNA"/>
</dbReference>
<evidence type="ECO:0000256" key="9">
    <source>
        <dbReference type="RuleBase" id="RU367104"/>
    </source>
</evidence>
<dbReference type="CDD" id="cd22745">
    <property type="entry name" value="OTU_OTU1"/>
    <property type="match status" value="1"/>
</dbReference>
<evidence type="ECO:0000313" key="11">
    <source>
        <dbReference type="EMBL" id="OBZ91386.1"/>
    </source>
</evidence>
<dbReference type="Pfam" id="PF02338">
    <property type="entry name" value="OTU"/>
    <property type="match status" value="1"/>
</dbReference>
<dbReference type="PANTHER" id="PTHR13312:SF0">
    <property type="entry name" value="UBIQUITIN THIOESTERASE OTU1"/>
    <property type="match status" value="1"/>
</dbReference>
<dbReference type="PANTHER" id="PTHR13312">
    <property type="entry name" value="HIV-INDUCED PROTEIN-7-LIKE PROTEASE"/>
    <property type="match status" value="1"/>
</dbReference>
<evidence type="ECO:0000256" key="4">
    <source>
        <dbReference type="ARBA" id="ARBA00022771"/>
    </source>
</evidence>
<dbReference type="STRING" id="101091.A0A1C7NSD1"/>
<dbReference type="PROSITE" id="PS50802">
    <property type="entry name" value="OTU"/>
    <property type="match status" value="1"/>
</dbReference>
<dbReference type="EC" id="3.4.19.12" evidence="9"/>
<comment type="function">
    <text evidence="9">Hydrolase that can remove conjugated ubiquitin from proteins and may therefore play an important regulatory role at the level of protein turnover by preventing degradation.</text>
</comment>
<dbReference type="InterPro" id="IPR038765">
    <property type="entry name" value="Papain-like_cys_pep_sf"/>
</dbReference>
<keyword evidence="9" id="KW-0963">Cytoplasm</keyword>
<evidence type="ECO:0000256" key="2">
    <source>
        <dbReference type="ARBA" id="ARBA00022670"/>
    </source>
</evidence>
<keyword evidence="5 9" id="KW-0833">Ubl conjugation pathway</keyword>
<keyword evidence="2" id="KW-0645">Protease</keyword>
<dbReference type="SUPFAM" id="SSF54001">
    <property type="entry name" value="Cysteine proteinases"/>
    <property type="match status" value="1"/>
</dbReference>
<dbReference type="Pfam" id="PF21403">
    <property type="entry name" value="OTU1_UBXL"/>
    <property type="match status" value="1"/>
</dbReference>
<dbReference type="FunCoup" id="A0A1C7NSD1">
    <property type="interactions" value="256"/>
</dbReference>
<dbReference type="Proteomes" id="UP000093000">
    <property type="component" value="Unassembled WGS sequence"/>
</dbReference>
<dbReference type="GO" id="GO:0005634">
    <property type="term" value="C:nucleus"/>
    <property type="evidence" value="ECO:0007669"/>
    <property type="project" value="TreeGrafter"/>
</dbReference>
<comment type="catalytic activity">
    <reaction evidence="1 9">
        <text>Thiol-dependent hydrolysis of ester, thioester, amide, peptide and isopeptide bonds formed by the C-terminal Gly of ubiquitin (a 76-residue protein attached to proteins as an intracellular targeting signal).</text>
        <dbReference type="EC" id="3.4.19.12"/>
    </reaction>
</comment>
<evidence type="ECO:0000259" key="10">
    <source>
        <dbReference type="PROSITE" id="PS50802"/>
    </source>
</evidence>
<dbReference type="GO" id="GO:0016579">
    <property type="term" value="P:protein deubiquitination"/>
    <property type="evidence" value="ECO:0007669"/>
    <property type="project" value="TreeGrafter"/>
</dbReference>
<dbReference type="InParanoid" id="A0A1C7NSD1"/>
<evidence type="ECO:0000256" key="5">
    <source>
        <dbReference type="ARBA" id="ARBA00022786"/>
    </source>
</evidence>
<feature type="domain" description="OTU" evidence="10">
    <location>
        <begin position="96"/>
        <end position="211"/>
    </location>
</feature>
<dbReference type="OrthoDB" id="65596at2759"/>
<sequence>MRLRIRHPEGTATLSVSNPEQTVGELKQEIKATLNIDKAIELSGGYPPKIIENDSLKLSDGNVRNGDTLSVRLLDSDHSKEPIVHKNAVQTSDGFLTLREMKDDNSCLFRSVEAEVTHELRQIVAQAISSDEINYSDAMLGMERSKYIEWIQKPNSWGGAIELAILSAYFDLEINSIDVQSGRMDRFGEGKSKERAFVVYSGIHYDAIAMNSQFNGPKELDETRFSLDNEHVVEAAKKLIGDLKKNHKYTDVANFTLRCEQCQKGLKGQKDAQDHAAATGHMRFTEYE</sequence>
<dbReference type="Pfam" id="PF24560">
    <property type="entry name" value="zf-C2H2_OTU1_C"/>
    <property type="match status" value="1"/>
</dbReference>
<gene>
    <name evidence="11" type="primary">yod1</name>
    <name evidence="11" type="ORF">A0J61_00587</name>
</gene>
<dbReference type="Gene3D" id="3.90.70.80">
    <property type="match status" value="1"/>
</dbReference>
<evidence type="ECO:0000256" key="3">
    <source>
        <dbReference type="ARBA" id="ARBA00022723"/>
    </source>
</evidence>
<comment type="caution">
    <text evidence="11">The sequence shown here is derived from an EMBL/GenBank/DDBJ whole genome shotgun (WGS) entry which is preliminary data.</text>
</comment>
<keyword evidence="3" id="KW-0479">Metal-binding</keyword>
<keyword evidence="8" id="KW-0862">Zinc</keyword>
<dbReference type="GO" id="GO:0030968">
    <property type="term" value="P:endoplasmic reticulum unfolded protein response"/>
    <property type="evidence" value="ECO:0007669"/>
    <property type="project" value="TreeGrafter"/>
</dbReference>
<accession>A0A1C7NSD1</accession>
<organism evidence="11 12">
    <name type="scientific">Choanephora cucurbitarum</name>
    <dbReference type="NCBI Taxonomy" id="101091"/>
    <lineage>
        <taxon>Eukaryota</taxon>
        <taxon>Fungi</taxon>
        <taxon>Fungi incertae sedis</taxon>
        <taxon>Mucoromycota</taxon>
        <taxon>Mucoromycotina</taxon>
        <taxon>Mucoromycetes</taxon>
        <taxon>Mucorales</taxon>
        <taxon>Mucorineae</taxon>
        <taxon>Choanephoraceae</taxon>
        <taxon>Choanephoroideae</taxon>
        <taxon>Choanephora</taxon>
    </lineage>
</organism>
<keyword evidence="4" id="KW-0863">Zinc-finger</keyword>
<dbReference type="AlphaFoldDB" id="A0A1C7NSD1"/>
<name>A0A1C7NSD1_9FUNG</name>
<dbReference type="InterPro" id="IPR048857">
    <property type="entry name" value="OTU1_Ubl"/>
</dbReference>
<evidence type="ECO:0000256" key="6">
    <source>
        <dbReference type="ARBA" id="ARBA00022801"/>
    </source>
</evidence>
<proteinExistence type="predicted"/>
<dbReference type="Gene3D" id="3.10.20.90">
    <property type="entry name" value="Phosphatidylinositol 3-kinase Catalytic Subunit, Chain A, domain 1"/>
    <property type="match status" value="1"/>
</dbReference>
<keyword evidence="7 9" id="KW-0788">Thiol protease</keyword>
<dbReference type="InterPro" id="IPR003323">
    <property type="entry name" value="OTU_dom"/>
</dbReference>
<evidence type="ECO:0000256" key="7">
    <source>
        <dbReference type="ARBA" id="ARBA00022807"/>
    </source>
</evidence>
<dbReference type="InterPro" id="IPR029071">
    <property type="entry name" value="Ubiquitin-like_domsf"/>
</dbReference>
<dbReference type="InterPro" id="IPR057766">
    <property type="entry name" value="Znf-C2H2_OTU1-like_C"/>
</dbReference>
<dbReference type="SUPFAM" id="SSF54236">
    <property type="entry name" value="Ubiquitin-like"/>
    <property type="match status" value="1"/>
</dbReference>
<evidence type="ECO:0000256" key="1">
    <source>
        <dbReference type="ARBA" id="ARBA00000707"/>
    </source>
</evidence>